<accession>A0A843WQE6</accession>
<reference evidence="2" key="1">
    <citation type="submission" date="2017-07" db="EMBL/GenBank/DDBJ databases">
        <title>Taro Niue Genome Assembly and Annotation.</title>
        <authorList>
            <person name="Atibalentja N."/>
            <person name="Keating K."/>
            <person name="Fields C.J."/>
        </authorList>
    </citation>
    <scope>NUCLEOTIDE SEQUENCE</scope>
    <source>
        <strain evidence="2">Niue_2</strain>
        <tissue evidence="2">Leaf</tissue>
    </source>
</reference>
<evidence type="ECO:0000313" key="2">
    <source>
        <dbReference type="EMBL" id="MQM08758.1"/>
    </source>
</evidence>
<comment type="caution">
    <text evidence="2">The sequence shown here is derived from an EMBL/GenBank/DDBJ whole genome shotgun (WGS) entry which is preliminary data.</text>
</comment>
<dbReference type="Proteomes" id="UP000652761">
    <property type="component" value="Unassembled WGS sequence"/>
</dbReference>
<dbReference type="AlphaFoldDB" id="A0A843WQE6"/>
<sequence>MRGARSGSNSGRRMSSGRGLSAASTSGHSSVPPPLAAGSGQCKPSPPTVAGPSVSAPPTFLAGASTVPEVEDAVSLQEGGGSFYESTL</sequence>
<organism evidence="2 3">
    <name type="scientific">Colocasia esculenta</name>
    <name type="common">Wild taro</name>
    <name type="synonym">Arum esculentum</name>
    <dbReference type="NCBI Taxonomy" id="4460"/>
    <lineage>
        <taxon>Eukaryota</taxon>
        <taxon>Viridiplantae</taxon>
        <taxon>Streptophyta</taxon>
        <taxon>Embryophyta</taxon>
        <taxon>Tracheophyta</taxon>
        <taxon>Spermatophyta</taxon>
        <taxon>Magnoliopsida</taxon>
        <taxon>Liliopsida</taxon>
        <taxon>Araceae</taxon>
        <taxon>Aroideae</taxon>
        <taxon>Colocasieae</taxon>
        <taxon>Colocasia</taxon>
    </lineage>
</organism>
<name>A0A843WQE6_COLES</name>
<protein>
    <submittedName>
        <fullName evidence="2">Uncharacterized protein</fullName>
    </submittedName>
</protein>
<feature type="region of interest" description="Disordered" evidence="1">
    <location>
        <begin position="1"/>
        <end position="63"/>
    </location>
</feature>
<dbReference type="EMBL" id="NMUH01004201">
    <property type="protein sequence ID" value="MQM08758.1"/>
    <property type="molecule type" value="Genomic_DNA"/>
</dbReference>
<gene>
    <name evidence="2" type="ORF">Taro_041618</name>
</gene>
<proteinExistence type="predicted"/>
<feature type="compositionally biased region" description="Low complexity" evidence="1">
    <location>
        <begin position="1"/>
        <end position="24"/>
    </location>
</feature>
<evidence type="ECO:0000313" key="3">
    <source>
        <dbReference type="Proteomes" id="UP000652761"/>
    </source>
</evidence>
<keyword evidence="3" id="KW-1185">Reference proteome</keyword>
<evidence type="ECO:0000256" key="1">
    <source>
        <dbReference type="SAM" id="MobiDB-lite"/>
    </source>
</evidence>